<comment type="similarity">
    <text evidence="1">Belongs to the methyltransferase superfamily. LaeA methyltransferase family.</text>
</comment>
<feature type="region of interest" description="Disordered" evidence="2">
    <location>
        <begin position="1"/>
        <end position="39"/>
    </location>
</feature>
<name>A0ABR1H365_9HYPO</name>
<dbReference type="Gene3D" id="3.40.50.150">
    <property type="entry name" value="Vaccinia Virus protein VP39"/>
    <property type="match status" value="1"/>
</dbReference>
<dbReference type="PANTHER" id="PTHR43591">
    <property type="entry name" value="METHYLTRANSFERASE"/>
    <property type="match status" value="1"/>
</dbReference>
<comment type="caution">
    <text evidence="3">The sequence shown here is derived from an EMBL/GenBank/DDBJ whole genome shotgun (WGS) entry which is preliminary data.</text>
</comment>
<dbReference type="Proteomes" id="UP001498476">
    <property type="component" value="Unassembled WGS sequence"/>
</dbReference>
<reference evidence="3 4" key="1">
    <citation type="journal article" date="2025" name="Microbiol. Resour. Announc.">
        <title>Draft genome sequences for Neonectria magnoliae and Neonectria punicea, canker pathogens of Liriodendron tulipifera and Acer saccharum in West Virginia.</title>
        <authorList>
            <person name="Petronek H.M."/>
            <person name="Kasson M.T."/>
            <person name="Metheny A.M."/>
            <person name="Stauder C.M."/>
            <person name="Lovett B."/>
            <person name="Lynch S.C."/>
            <person name="Garnas J.R."/>
            <person name="Kasson L.R."/>
            <person name="Stajich J.E."/>
        </authorList>
    </citation>
    <scope>NUCLEOTIDE SEQUENCE [LARGE SCALE GENOMIC DNA]</scope>
    <source>
        <strain evidence="3 4">NRRL 64653</strain>
    </source>
</reference>
<keyword evidence="4" id="KW-1185">Reference proteome</keyword>
<dbReference type="EMBL" id="JAZAVJ010000090">
    <property type="protein sequence ID" value="KAK7415051.1"/>
    <property type="molecule type" value="Genomic_DNA"/>
</dbReference>
<gene>
    <name evidence="3" type="ORF">QQX98_006189</name>
</gene>
<organism evidence="3 4">
    <name type="scientific">Neonectria punicea</name>
    <dbReference type="NCBI Taxonomy" id="979145"/>
    <lineage>
        <taxon>Eukaryota</taxon>
        <taxon>Fungi</taxon>
        <taxon>Dikarya</taxon>
        <taxon>Ascomycota</taxon>
        <taxon>Pezizomycotina</taxon>
        <taxon>Sordariomycetes</taxon>
        <taxon>Hypocreomycetidae</taxon>
        <taxon>Hypocreales</taxon>
        <taxon>Nectriaceae</taxon>
        <taxon>Neonectria</taxon>
    </lineage>
</organism>
<dbReference type="PANTHER" id="PTHR43591:SF10">
    <property type="entry name" value="ABC TRANSMEMBRANE TYPE-1 DOMAIN-CONTAINING PROTEIN-RELATED"/>
    <property type="match status" value="1"/>
</dbReference>
<feature type="compositionally biased region" description="Low complexity" evidence="2">
    <location>
        <begin position="14"/>
        <end position="39"/>
    </location>
</feature>
<evidence type="ECO:0000256" key="2">
    <source>
        <dbReference type="SAM" id="MobiDB-lite"/>
    </source>
</evidence>
<feature type="region of interest" description="Disordered" evidence="2">
    <location>
        <begin position="56"/>
        <end position="75"/>
    </location>
</feature>
<evidence type="ECO:0000313" key="4">
    <source>
        <dbReference type="Proteomes" id="UP001498476"/>
    </source>
</evidence>
<proteinExistence type="inferred from homology"/>
<evidence type="ECO:0000313" key="3">
    <source>
        <dbReference type="EMBL" id="KAK7415051.1"/>
    </source>
</evidence>
<dbReference type="SUPFAM" id="SSF53335">
    <property type="entry name" value="S-adenosyl-L-methionine-dependent methyltransferases"/>
    <property type="match status" value="1"/>
</dbReference>
<dbReference type="Pfam" id="PF13489">
    <property type="entry name" value="Methyltransf_23"/>
    <property type="match status" value="1"/>
</dbReference>
<sequence length="376" mass="42064">MAGDSAEDAPTPREPVVSSSPPAVSTEATEPTEPAEPAADVAADFHDAHHWATVAAGDNAEDGDTDSAVGDDAATSTESISSSILHYRTIHGRTYHAERGSAEYWTPNDEHHNESMDINHHLLSLSLEGKLHLAPLKDNIQKVVDIGTGTGIWAIDFADEYPNAEVTGTDISPIQPTWVPPNVKFEIEDCTQEWTFNPDSMDYVHMRYLYGSISDWSALIKEAYRACKPGGWVESYEASPRMESDDGTVTETCAINEWGKFFIEGGKKLNRTFEILDKDLQREGMEDAGFVDIQTWDFKAPIGGWAKEPRLREIGQFSQAALEQDYEGYVLFMANMMLGWSKEEVSLYCAQLRREIRSGKFHPFYRQRVVYGRKPE</sequence>
<evidence type="ECO:0000256" key="1">
    <source>
        <dbReference type="ARBA" id="ARBA00038158"/>
    </source>
</evidence>
<accession>A0ABR1H365</accession>
<evidence type="ECO:0008006" key="5">
    <source>
        <dbReference type="Google" id="ProtNLM"/>
    </source>
</evidence>
<dbReference type="CDD" id="cd02440">
    <property type="entry name" value="AdoMet_MTases"/>
    <property type="match status" value="1"/>
</dbReference>
<dbReference type="InterPro" id="IPR029063">
    <property type="entry name" value="SAM-dependent_MTases_sf"/>
</dbReference>
<protein>
    <recommendedName>
        <fullName evidence="5">Methyltransferase</fullName>
    </recommendedName>
</protein>